<reference evidence="1" key="1">
    <citation type="submission" date="2017-04" db="EMBL/GenBank/DDBJ databases">
        <authorList>
            <person name="Varghese N."/>
            <person name="Submissions S."/>
        </authorList>
    </citation>
    <scope>NUCLEOTIDE SEQUENCE</scope>
    <source>
        <strain evidence="1">WTE2008</strain>
    </source>
</reference>
<protein>
    <submittedName>
        <fullName evidence="1">Acetyltransferase (GNAT) domain-containing protein</fullName>
    </submittedName>
</protein>
<evidence type="ECO:0000313" key="1">
    <source>
        <dbReference type="EMBL" id="SMC52951.1"/>
    </source>
</evidence>
<proteinExistence type="predicted"/>
<evidence type="ECO:0000313" key="2">
    <source>
        <dbReference type="Proteomes" id="UP000192328"/>
    </source>
</evidence>
<dbReference type="EMBL" id="FWXZ01000002">
    <property type="protein sequence ID" value="SMC52951.1"/>
    <property type="molecule type" value="Genomic_DNA"/>
</dbReference>
<organism evidence="1 2">
    <name type="scientific">Aristaeella lactis</name>
    <dbReference type="NCBI Taxonomy" id="3046383"/>
    <lineage>
        <taxon>Bacteria</taxon>
        <taxon>Bacillati</taxon>
        <taxon>Bacillota</taxon>
        <taxon>Clostridia</taxon>
        <taxon>Eubacteriales</taxon>
        <taxon>Aristaeellaceae</taxon>
        <taxon>Aristaeella</taxon>
    </lineage>
</organism>
<sequence>MLKNNMFYDTEDLRDGEIMLQLERTAEGNPEKNWVPAYYFGICLAGGTRIGQCDLRIGHNDRLYIGGNIGYGIDEAYRGHHYAAKACRLLFRQARKHGMDYVIITCDPGNTASARTCELAGGQYLETADIPEDHDMYERGFRQVLVYRFNLDTEGKDNGTC</sequence>
<gene>
    <name evidence="1" type="ORF">SAMN06297397_1254</name>
</gene>
<comment type="caution">
    <text evidence="1">The sequence shown here is derived from an EMBL/GenBank/DDBJ whole genome shotgun (WGS) entry which is preliminary data.</text>
</comment>
<accession>A0AC61PKL4</accession>
<name>A0AC61PKL4_9FIRM</name>
<dbReference type="Proteomes" id="UP000192328">
    <property type="component" value="Unassembled WGS sequence"/>
</dbReference>
<keyword evidence="2" id="KW-1185">Reference proteome</keyword>